<organism evidence="9">
    <name type="scientific">Sinomonas puerhi</name>
    <dbReference type="NCBI Taxonomy" id="3238584"/>
    <lineage>
        <taxon>Bacteria</taxon>
        <taxon>Bacillati</taxon>
        <taxon>Actinomycetota</taxon>
        <taxon>Actinomycetes</taxon>
        <taxon>Micrococcales</taxon>
        <taxon>Micrococcaceae</taxon>
        <taxon>Sinomonas</taxon>
    </lineage>
</organism>
<dbReference type="SUPFAM" id="SSF103473">
    <property type="entry name" value="MFS general substrate transporter"/>
    <property type="match status" value="1"/>
</dbReference>
<evidence type="ECO:0000256" key="6">
    <source>
        <dbReference type="ARBA" id="ARBA00023136"/>
    </source>
</evidence>
<feature type="transmembrane region" description="Helical" evidence="7">
    <location>
        <begin position="288"/>
        <end position="316"/>
    </location>
</feature>
<dbReference type="InterPro" id="IPR036259">
    <property type="entry name" value="MFS_trans_sf"/>
</dbReference>
<gene>
    <name evidence="9" type="ORF">AB5L97_19585</name>
</gene>
<keyword evidence="5 7" id="KW-1133">Transmembrane helix</keyword>
<dbReference type="RefSeq" id="WP_369045965.1">
    <property type="nucleotide sequence ID" value="NZ_CP163302.1"/>
</dbReference>
<dbReference type="KEGG" id="spue:AB5L97_19585"/>
<evidence type="ECO:0000313" key="9">
    <source>
        <dbReference type="EMBL" id="XDP45431.1"/>
    </source>
</evidence>
<dbReference type="Pfam" id="PF07690">
    <property type="entry name" value="MFS_1"/>
    <property type="match status" value="1"/>
</dbReference>
<feature type="transmembrane region" description="Helical" evidence="7">
    <location>
        <begin position="386"/>
        <end position="409"/>
    </location>
</feature>
<dbReference type="Gene3D" id="1.20.1250.20">
    <property type="entry name" value="MFS general substrate transporter like domains"/>
    <property type="match status" value="1"/>
</dbReference>
<feature type="transmembrane region" description="Helical" evidence="7">
    <location>
        <begin position="351"/>
        <end position="374"/>
    </location>
</feature>
<dbReference type="InterPro" id="IPR011701">
    <property type="entry name" value="MFS"/>
</dbReference>
<feature type="transmembrane region" description="Helical" evidence="7">
    <location>
        <begin position="51"/>
        <end position="70"/>
    </location>
</feature>
<dbReference type="InterPro" id="IPR020846">
    <property type="entry name" value="MFS_dom"/>
</dbReference>
<evidence type="ECO:0000259" key="8">
    <source>
        <dbReference type="PROSITE" id="PS50850"/>
    </source>
</evidence>
<feature type="transmembrane region" description="Helical" evidence="7">
    <location>
        <begin position="107"/>
        <end position="130"/>
    </location>
</feature>
<dbReference type="PROSITE" id="PS50850">
    <property type="entry name" value="MFS"/>
    <property type="match status" value="1"/>
</dbReference>
<name>A0AB39L383_9MICC</name>
<dbReference type="PANTHER" id="PTHR42718:SF46">
    <property type="entry name" value="BLR6921 PROTEIN"/>
    <property type="match status" value="1"/>
</dbReference>
<sequence length="585" mass="58891">MSQVSTTPGGGSARATFVAAYSAVTLAQITNALPGALNGTFANDFHTSGAGLTWIAGMFMMGIVVFELSWGLLGDLFGRKKLIYAGAVATAVGSVLAALAPTTGMMIFAQAIGGIGAGILFPISLSMIAAITPDHRARARAIATWAGFLSLGAVISPVLAGLTAQIFTVPSAAGAPGGATAVFHGWRVAYYVAAALAVVVLVVAVRATDSAAPQGRKLDLPGQSTLALGLIAVLFATVQAVDAGFGSPEVIASYVVGGILLVLFVVIESRTRQPLIHLSLFKNSAYSITGIVAVTGMFAFLAIAFSTSVAVGGLALADTWKVGVLFVFIQGPAFLLIPVVGWLIHHVAPRWALTAGFAFMALSGYWLSTFSLGVPEQFGGTPWTAFILPLLFLGIGFALTIGSITAVAINTVQPKDIGMASATTNLLRDLGFALGPVIGSAIAFSIGASVFAGPLAGILNGAGLPADAVAGLSQIPPLGFLSGWDGVIAQFSGQALAGGAPQQAVSGMVGALGAVQHQIQGVAGTSLGQGFQMVYLVAAVAATISALLTLFISGRSTAPSADAIAETTEANAEAAADAAAVTCRD</sequence>
<feature type="transmembrane region" description="Helical" evidence="7">
    <location>
        <begin position="251"/>
        <end position="267"/>
    </location>
</feature>
<feature type="transmembrane region" description="Helical" evidence="7">
    <location>
        <begin position="188"/>
        <end position="205"/>
    </location>
</feature>
<feature type="transmembrane region" description="Helical" evidence="7">
    <location>
        <begin position="226"/>
        <end position="245"/>
    </location>
</feature>
<evidence type="ECO:0000256" key="5">
    <source>
        <dbReference type="ARBA" id="ARBA00022989"/>
    </source>
</evidence>
<dbReference type="GO" id="GO:0022857">
    <property type="term" value="F:transmembrane transporter activity"/>
    <property type="evidence" value="ECO:0007669"/>
    <property type="project" value="InterPro"/>
</dbReference>
<feature type="transmembrane region" description="Helical" evidence="7">
    <location>
        <begin position="322"/>
        <end position="344"/>
    </location>
</feature>
<evidence type="ECO:0000256" key="2">
    <source>
        <dbReference type="ARBA" id="ARBA00022448"/>
    </source>
</evidence>
<feature type="transmembrane region" description="Helical" evidence="7">
    <location>
        <begin position="430"/>
        <end position="452"/>
    </location>
</feature>
<reference evidence="9" key="1">
    <citation type="submission" date="2024-07" db="EMBL/GenBank/DDBJ databases">
        <authorList>
            <person name="fu j."/>
        </authorList>
    </citation>
    <scope>NUCLEOTIDE SEQUENCE</scope>
    <source>
        <strain evidence="9">P10A9</strain>
    </source>
</reference>
<feature type="transmembrane region" description="Helical" evidence="7">
    <location>
        <begin position="82"/>
        <end position="101"/>
    </location>
</feature>
<dbReference type="GO" id="GO:0005886">
    <property type="term" value="C:plasma membrane"/>
    <property type="evidence" value="ECO:0007669"/>
    <property type="project" value="UniProtKB-SubCell"/>
</dbReference>
<protein>
    <submittedName>
        <fullName evidence="9">MFS transporter</fullName>
    </submittedName>
</protein>
<keyword evidence="2" id="KW-0813">Transport</keyword>
<dbReference type="AlphaFoldDB" id="A0AB39L383"/>
<dbReference type="PANTHER" id="PTHR42718">
    <property type="entry name" value="MAJOR FACILITATOR SUPERFAMILY MULTIDRUG TRANSPORTER MFSC"/>
    <property type="match status" value="1"/>
</dbReference>
<keyword evidence="3" id="KW-1003">Cell membrane</keyword>
<dbReference type="EMBL" id="CP163302">
    <property type="protein sequence ID" value="XDP45431.1"/>
    <property type="molecule type" value="Genomic_DNA"/>
</dbReference>
<proteinExistence type="predicted"/>
<feature type="transmembrane region" description="Helical" evidence="7">
    <location>
        <begin position="142"/>
        <end position="168"/>
    </location>
</feature>
<evidence type="ECO:0000256" key="4">
    <source>
        <dbReference type="ARBA" id="ARBA00022692"/>
    </source>
</evidence>
<accession>A0AB39L383</accession>
<evidence type="ECO:0000256" key="3">
    <source>
        <dbReference type="ARBA" id="ARBA00022475"/>
    </source>
</evidence>
<keyword evidence="6 7" id="KW-0472">Membrane</keyword>
<evidence type="ECO:0000256" key="1">
    <source>
        <dbReference type="ARBA" id="ARBA00004651"/>
    </source>
</evidence>
<feature type="transmembrane region" description="Helical" evidence="7">
    <location>
        <begin position="533"/>
        <end position="552"/>
    </location>
</feature>
<comment type="subcellular location">
    <subcellularLocation>
        <location evidence="1">Cell membrane</location>
        <topology evidence="1">Multi-pass membrane protein</topology>
    </subcellularLocation>
</comment>
<evidence type="ECO:0000256" key="7">
    <source>
        <dbReference type="SAM" id="Phobius"/>
    </source>
</evidence>
<feature type="domain" description="Major facilitator superfamily (MFS) profile" evidence="8">
    <location>
        <begin position="16"/>
        <end position="557"/>
    </location>
</feature>
<keyword evidence="4 7" id="KW-0812">Transmembrane</keyword>